<dbReference type="Proteomes" id="UP001387293">
    <property type="component" value="Unassembled WGS sequence"/>
</dbReference>
<reference evidence="1 2" key="1">
    <citation type="submission" date="2022-12" db="EMBL/GenBank/DDBJ databases">
        <authorList>
            <person name="Muema E."/>
        </authorList>
    </citation>
    <scope>NUCLEOTIDE SEQUENCE [LARGE SCALE GENOMIC DNA]</scope>
    <source>
        <strain evidence="2">1326</strain>
    </source>
</reference>
<evidence type="ECO:0000313" key="1">
    <source>
        <dbReference type="EMBL" id="MEI9407926.1"/>
    </source>
</evidence>
<comment type="caution">
    <text evidence="1">The sequence shown here is derived from an EMBL/GenBank/DDBJ whole genome shotgun (WGS) entry which is preliminary data.</text>
</comment>
<sequence>MPASAEYLALLAELDRRQRTNQLAAYKPYKCQAEFHAAGAVNRERLFMAGNQLGKTRAGGAEWAMHLTGRYPAWWKGKVFERPVRLWAAGVTGEGTRDNPQRVLVGPPQQQAAWGTGMIPADAIADTIMGRGAPGALDSVVVRHGGGGDVQAGESVLSFKSFEKGREKWQGETLHGVWFDEEPPLDIYSEGLTRTNATGGITIVTFTPLLGMSDVVLLFLSAGQVEGMGKG</sequence>
<accession>A0ABU8KQE0</accession>
<dbReference type="Pfam" id="PF03237">
    <property type="entry name" value="Terminase_6N"/>
    <property type="match status" value="1"/>
</dbReference>
<name>A0ABU8KQE0_9HYPH</name>
<evidence type="ECO:0000313" key="2">
    <source>
        <dbReference type="Proteomes" id="UP001387293"/>
    </source>
</evidence>
<dbReference type="RefSeq" id="WP_415926796.1">
    <property type="nucleotide sequence ID" value="NZ_JAPYKS010000002.1"/>
</dbReference>
<dbReference type="EMBL" id="JAPYKS010000002">
    <property type="protein sequence ID" value="MEI9407926.1"/>
    <property type="molecule type" value="Genomic_DNA"/>
</dbReference>
<organism evidence="1 2">
    <name type="scientific">Mesorhizobium salmacidum</name>
    <dbReference type="NCBI Taxonomy" id="3015171"/>
    <lineage>
        <taxon>Bacteria</taxon>
        <taxon>Pseudomonadati</taxon>
        <taxon>Pseudomonadota</taxon>
        <taxon>Alphaproteobacteria</taxon>
        <taxon>Hyphomicrobiales</taxon>
        <taxon>Phyllobacteriaceae</taxon>
        <taxon>Mesorhizobium</taxon>
    </lineage>
</organism>
<protein>
    <submittedName>
        <fullName evidence="1">Terminase family protein</fullName>
    </submittedName>
</protein>
<proteinExistence type="predicted"/>
<gene>
    <name evidence="1" type="ORF">O7A60_03940</name>
</gene>
<keyword evidence="2" id="KW-1185">Reference proteome</keyword>